<name>A0ABV4VH00_9GAMM</name>
<dbReference type="RefSeq" id="WP_342201181.1">
    <property type="nucleotide sequence ID" value="NZ_JBCATE010000002.1"/>
</dbReference>
<sequence length="336" mass="36674">MGLGFIPQVSVRGPGAAIINSRLISWERVDASGIQSDQITLTVDTAGQTGMPKEGATLGWSEGYDGKLVDKGEFKITRIIPRLFPPTVTIVATAAPFQIEDKTRFKERRTRSFDNVTLAELFRQVVSAHGFSPRVAPEFEGITLAHIDQVDETDSAFLTRLAKERDAVAKLVNELYVLAKRGQVKTITGQTIPPVVVCVPGNNDPNDAGKFINCQLDKPSRTNFSGVKAKWMDNATGQEHEVFDGAEPFKKLRQAYESAETAQHACRAELTKVNRHGSSVRLDLPGDPYLVAEGLLTLNESFPPEMAGDWSIDKVTARGDSKGGYRCSVVATQPSK</sequence>
<protein>
    <recommendedName>
        <fullName evidence="3">Phage late control D family protein</fullName>
    </recommendedName>
</protein>
<evidence type="ECO:0000313" key="1">
    <source>
        <dbReference type="EMBL" id="MFB2619567.1"/>
    </source>
</evidence>
<dbReference type="SUPFAM" id="SSF69279">
    <property type="entry name" value="Phage tail proteins"/>
    <property type="match status" value="1"/>
</dbReference>
<organism evidence="1 2">
    <name type="scientific">Shewanella mangrovisoli</name>
    <dbReference type="NCBI Taxonomy" id="2864211"/>
    <lineage>
        <taxon>Bacteria</taxon>
        <taxon>Pseudomonadati</taxon>
        <taxon>Pseudomonadota</taxon>
        <taxon>Gammaproteobacteria</taxon>
        <taxon>Alteromonadales</taxon>
        <taxon>Shewanellaceae</taxon>
        <taxon>Shewanella</taxon>
    </lineage>
</organism>
<dbReference type="EMBL" id="JBHFGU010000002">
    <property type="protein sequence ID" value="MFB2619567.1"/>
    <property type="molecule type" value="Genomic_DNA"/>
</dbReference>
<reference evidence="1 2" key="1">
    <citation type="submission" date="2024-09" db="EMBL/GenBank/DDBJ databases">
        <authorList>
            <person name="Zhang Y."/>
        </authorList>
    </citation>
    <scope>NUCLEOTIDE SEQUENCE [LARGE SCALE GENOMIC DNA]</scope>
    <source>
        <strain evidence="1 2">ZJ318</strain>
    </source>
</reference>
<accession>A0ABV4VH00</accession>
<evidence type="ECO:0000313" key="2">
    <source>
        <dbReference type="Proteomes" id="UP001576708"/>
    </source>
</evidence>
<evidence type="ECO:0008006" key="3">
    <source>
        <dbReference type="Google" id="ProtNLM"/>
    </source>
</evidence>
<keyword evidence="2" id="KW-1185">Reference proteome</keyword>
<dbReference type="Pfam" id="PF05954">
    <property type="entry name" value="Phage_GPD"/>
    <property type="match status" value="1"/>
</dbReference>
<dbReference type="Proteomes" id="UP001576708">
    <property type="component" value="Unassembled WGS sequence"/>
</dbReference>
<proteinExistence type="predicted"/>
<gene>
    <name evidence="1" type="ORF">ACE02W_07130</name>
</gene>
<comment type="caution">
    <text evidence="1">The sequence shown here is derived from an EMBL/GenBank/DDBJ whole genome shotgun (WGS) entry which is preliminary data.</text>
</comment>